<evidence type="ECO:0000256" key="8">
    <source>
        <dbReference type="SAM" id="Phobius"/>
    </source>
</evidence>
<comment type="caution">
    <text evidence="9">The sequence shown here is derived from an EMBL/GenBank/DDBJ whole genome shotgun (WGS) entry which is preliminary data.</text>
</comment>
<reference evidence="9 10" key="1">
    <citation type="submission" date="2019-03" db="EMBL/GenBank/DDBJ databases">
        <title>Glutamicibacter sp. LJH19 genome.</title>
        <authorList>
            <person name="Sinai Borker S."/>
            <person name="Kumar R."/>
        </authorList>
    </citation>
    <scope>NUCLEOTIDE SEQUENCE [LARGE SCALE GENOMIC DNA]</scope>
    <source>
        <strain evidence="9 10">LJH19</strain>
    </source>
</reference>
<keyword evidence="5 8" id="KW-1133">Transmembrane helix</keyword>
<keyword evidence="2" id="KW-0813">Transport</keyword>
<gene>
    <name evidence="9" type="ORF">EXY26_08080</name>
</gene>
<dbReference type="GO" id="GO:0030001">
    <property type="term" value="P:metal ion transport"/>
    <property type="evidence" value="ECO:0007669"/>
    <property type="project" value="UniProtKB-ARBA"/>
</dbReference>
<dbReference type="RefSeq" id="WP_134779993.1">
    <property type="nucleotide sequence ID" value="NZ_SPDS01000001.1"/>
</dbReference>
<feature type="transmembrane region" description="Helical" evidence="8">
    <location>
        <begin position="308"/>
        <end position="339"/>
    </location>
</feature>
<dbReference type="AlphaFoldDB" id="A0A4Y8TZS2"/>
<comment type="subcellular location">
    <subcellularLocation>
        <location evidence="1">Cell membrane</location>
        <topology evidence="1">Multi-pass membrane protein</topology>
    </subcellularLocation>
</comment>
<keyword evidence="7 8" id="KW-0472">Membrane</keyword>
<feature type="transmembrane region" description="Helical" evidence="8">
    <location>
        <begin position="21"/>
        <end position="41"/>
    </location>
</feature>
<dbReference type="PANTHER" id="PTHR32024">
    <property type="entry name" value="TRK SYSTEM POTASSIUM UPTAKE PROTEIN TRKG-RELATED"/>
    <property type="match status" value="1"/>
</dbReference>
<evidence type="ECO:0000256" key="3">
    <source>
        <dbReference type="ARBA" id="ARBA00022475"/>
    </source>
</evidence>
<evidence type="ECO:0000256" key="1">
    <source>
        <dbReference type="ARBA" id="ARBA00004651"/>
    </source>
</evidence>
<evidence type="ECO:0000256" key="4">
    <source>
        <dbReference type="ARBA" id="ARBA00022692"/>
    </source>
</evidence>
<evidence type="ECO:0000256" key="5">
    <source>
        <dbReference type="ARBA" id="ARBA00022989"/>
    </source>
</evidence>
<evidence type="ECO:0000313" key="9">
    <source>
        <dbReference type="EMBL" id="TFH56954.1"/>
    </source>
</evidence>
<name>A0A4Y8TZS2_9MICC</name>
<evidence type="ECO:0000256" key="6">
    <source>
        <dbReference type="ARBA" id="ARBA00023065"/>
    </source>
</evidence>
<feature type="transmembrane region" description="Helical" evidence="8">
    <location>
        <begin position="169"/>
        <end position="189"/>
    </location>
</feature>
<evidence type="ECO:0000256" key="2">
    <source>
        <dbReference type="ARBA" id="ARBA00022448"/>
    </source>
</evidence>
<keyword evidence="6" id="KW-0406">Ion transport</keyword>
<proteinExistence type="predicted"/>
<dbReference type="PANTHER" id="PTHR32024:SF1">
    <property type="entry name" value="KTR SYSTEM POTASSIUM UPTAKE PROTEIN B"/>
    <property type="match status" value="1"/>
</dbReference>
<organism evidence="9 10">
    <name type="scientific">Glutamicibacter arilaitensis</name>
    <dbReference type="NCBI Taxonomy" id="256701"/>
    <lineage>
        <taxon>Bacteria</taxon>
        <taxon>Bacillati</taxon>
        <taxon>Actinomycetota</taxon>
        <taxon>Actinomycetes</taxon>
        <taxon>Micrococcales</taxon>
        <taxon>Micrococcaceae</taxon>
        <taxon>Glutamicibacter</taxon>
    </lineage>
</organism>
<protein>
    <submittedName>
        <fullName evidence="9">TrkH family potassium uptake protein</fullName>
    </submittedName>
</protein>
<feature type="transmembrane region" description="Helical" evidence="8">
    <location>
        <begin position="360"/>
        <end position="381"/>
    </location>
</feature>
<evidence type="ECO:0000256" key="7">
    <source>
        <dbReference type="ARBA" id="ARBA00023136"/>
    </source>
</evidence>
<keyword evidence="4 8" id="KW-0812">Transmembrane</keyword>
<dbReference type="GO" id="GO:0008324">
    <property type="term" value="F:monoatomic cation transmembrane transporter activity"/>
    <property type="evidence" value="ECO:0007669"/>
    <property type="project" value="InterPro"/>
</dbReference>
<feature type="transmembrane region" description="Helical" evidence="8">
    <location>
        <begin position="53"/>
        <end position="72"/>
    </location>
</feature>
<sequence length="455" mass="48612">MILHPFRRSANAQHNVLARPARAVAFAFAGAILVGGLLLSSPAANTQGTFTPLVDGIFTATSAICVTGLTVLDTATHYTLFGKIVILVLIQAGGLGLMLIASLLSMLVMGRIGYLTRLSTQRESSAVSGADVRTAALMILKLSLAIESMVAIILTVRFWLAYDHEPIRAIWHGVFHAVSAFNNAGFALYSNNLMDFVADPWLCIPISGAIILGGLGFPVLLQLRHHWRHSLKWSMNTRLVLLMTALLLIMGTVFITAMEWNNPRTLGNLEPGQRILAGFFHSVQTRTAGFNSIDIGAMHSASWLGMDVLMFIGGGPAGTAGGIKITTAAVLLFIMLTELRGETAVNILGKRLSRSVHRQAITVALLGVGAVFLGTMGLLLLTDYSLDRCLFEATSAFGTVGLSTGITPELPDPAKAILIALMYLGRVGVLSLGSALALRDRKALYELPKERPAIG</sequence>
<feature type="transmembrane region" description="Helical" evidence="8">
    <location>
        <begin position="416"/>
        <end position="438"/>
    </location>
</feature>
<feature type="transmembrane region" description="Helical" evidence="8">
    <location>
        <begin position="240"/>
        <end position="258"/>
    </location>
</feature>
<dbReference type="InterPro" id="IPR003445">
    <property type="entry name" value="Cat_transpt"/>
</dbReference>
<dbReference type="Pfam" id="PF02386">
    <property type="entry name" value="TrkH"/>
    <property type="match status" value="1"/>
</dbReference>
<feature type="transmembrane region" description="Helical" evidence="8">
    <location>
        <begin position="201"/>
        <end position="220"/>
    </location>
</feature>
<dbReference type="EMBL" id="SPDS01000001">
    <property type="protein sequence ID" value="TFH56954.1"/>
    <property type="molecule type" value="Genomic_DNA"/>
</dbReference>
<dbReference type="GO" id="GO:0005886">
    <property type="term" value="C:plasma membrane"/>
    <property type="evidence" value="ECO:0007669"/>
    <property type="project" value="UniProtKB-SubCell"/>
</dbReference>
<accession>A0A4Y8TZS2</accession>
<feature type="transmembrane region" description="Helical" evidence="8">
    <location>
        <begin position="134"/>
        <end position="160"/>
    </location>
</feature>
<keyword evidence="3" id="KW-1003">Cell membrane</keyword>
<dbReference type="Proteomes" id="UP000297638">
    <property type="component" value="Unassembled WGS sequence"/>
</dbReference>
<evidence type="ECO:0000313" key="10">
    <source>
        <dbReference type="Proteomes" id="UP000297638"/>
    </source>
</evidence>
<feature type="transmembrane region" description="Helical" evidence="8">
    <location>
        <begin position="84"/>
        <end position="114"/>
    </location>
</feature>